<keyword evidence="1" id="KW-0479">Metal-binding</keyword>
<keyword evidence="1" id="KW-0915">Sodium</keyword>
<evidence type="ECO:0000256" key="2">
    <source>
        <dbReference type="PIRSR" id="PIRSR600175-2"/>
    </source>
</evidence>
<feature type="binding site" evidence="1">
    <location>
        <position position="28"/>
    </location>
    <ligand>
        <name>Na(+)</name>
        <dbReference type="ChEBI" id="CHEBI:29101"/>
        <label>1</label>
    </ligand>
</feature>
<evidence type="ECO:0000256" key="1">
    <source>
        <dbReference type="PIRSR" id="PIRSR600175-1"/>
    </source>
</evidence>
<feature type="binding site" evidence="1">
    <location>
        <position position="305"/>
    </location>
    <ligand>
        <name>Na(+)</name>
        <dbReference type="ChEBI" id="CHEBI:29101"/>
        <label>1</label>
    </ligand>
</feature>
<feature type="transmembrane region" description="Helical" evidence="5">
    <location>
        <begin position="263"/>
        <end position="287"/>
    </location>
</feature>
<comment type="similarity">
    <text evidence="3">Belongs to the sodium:neurotransmitter symporter (SNF) (TC 2.A.22) family.</text>
</comment>
<keyword evidence="5" id="KW-1133">Transmembrane helix</keyword>
<keyword evidence="3" id="KW-0769">Symport</keyword>
<feature type="transmembrane region" description="Helical" evidence="5">
    <location>
        <begin position="20"/>
        <end position="38"/>
    </location>
</feature>
<organism evidence="6 7">
    <name type="scientific">Allacma fusca</name>
    <dbReference type="NCBI Taxonomy" id="39272"/>
    <lineage>
        <taxon>Eukaryota</taxon>
        <taxon>Metazoa</taxon>
        <taxon>Ecdysozoa</taxon>
        <taxon>Arthropoda</taxon>
        <taxon>Hexapoda</taxon>
        <taxon>Collembola</taxon>
        <taxon>Symphypleona</taxon>
        <taxon>Sminthuridae</taxon>
        <taxon>Allacma</taxon>
    </lineage>
</organism>
<evidence type="ECO:0000256" key="4">
    <source>
        <dbReference type="SAM" id="MobiDB-lite"/>
    </source>
</evidence>
<feature type="transmembrane region" description="Helical" evidence="5">
    <location>
        <begin position="361"/>
        <end position="390"/>
    </location>
</feature>
<evidence type="ECO:0000256" key="3">
    <source>
        <dbReference type="RuleBase" id="RU003732"/>
    </source>
</evidence>
<evidence type="ECO:0000313" key="6">
    <source>
        <dbReference type="EMBL" id="CAG7726590.1"/>
    </source>
</evidence>
<dbReference type="Pfam" id="PF00209">
    <property type="entry name" value="SNF"/>
    <property type="match status" value="1"/>
</dbReference>
<feature type="transmembrane region" description="Helical" evidence="5">
    <location>
        <begin position="517"/>
        <end position="535"/>
    </location>
</feature>
<feature type="transmembrane region" description="Helical" evidence="5">
    <location>
        <begin position="468"/>
        <end position="497"/>
    </location>
</feature>
<dbReference type="CDD" id="cd11496">
    <property type="entry name" value="SLC6sbd-TauT-like"/>
    <property type="match status" value="1"/>
</dbReference>
<dbReference type="PROSITE" id="PS00610">
    <property type="entry name" value="NA_NEUROTRAN_SYMP_1"/>
    <property type="match status" value="1"/>
</dbReference>
<feature type="compositionally biased region" description="Basic and acidic residues" evidence="4">
    <location>
        <begin position="546"/>
        <end position="562"/>
    </location>
</feature>
<feature type="transmembrane region" description="Helical" evidence="5">
    <location>
        <begin position="92"/>
        <end position="120"/>
    </location>
</feature>
<dbReference type="PANTHER" id="PTHR11616:SF325">
    <property type="entry name" value="TRANSPORTER"/>
    <property type="match status" value="1"/>
</dbReference>
<feature type="disulfide bond" evidence="2">
    <location>
        <begin position="132"/>
        <end position="141"/>
    </location>
</feature>
<feature type="transmembrane region" description="Helical" evidence="5">
    <location>
        <begin position="299"/>
        <end position="324"/>
    </location>
</feature>
<feature type="binding site" evidence="1">
    <location>
        <position position="33"/>
    </location>
    <ligand>
        <name>Na(+)</name>
        <dbReference type="ChEBI" id="CHEBI:29101"/>
        <label>1</label>
    </ligand>
</feature>
<comment type="caution">
    <text evidence="6">The sequence shown here is derived from an EMBL/GenBank/DDBJ whole genome shotgun (WGS) entry which is preliminary data.</text>
</comment>
<feature type="binding site" evidence="1">
    <location>
        <position position="374"/>
    </location>
    <ligand>
        <name>Na(+)</name>
        <dbReference type="ChEBI" id="CHEBI:29101"/>
        <label>1</label>
    </ligand>
</feature>
<dbReference type="OrthoDB" id="6581954at2759"/>
<keyword evidence="7" id="KW-1185">Reference proteome</keyword>
<reference evidence="6" key="1">
    <citation type="submission" date="2021-06" db="EMBL/GenBank/DDBJ databases">
        <authorList>
            <person name="Hodson N. C."/>
            <person name="Mongue J. A."/>
            <person name="Jaron S. K."/>
        </authorList>
    </citation>
    <scope>NUCLEOTIDE SEQUENCE</scope>
</reference>
<dbReference type="PANTHER" id="PTHR11616">
    <property type="entry name" value="SODIUM/CHLORIDE DEPENDENT TRANSPORTER"/>
    <property type="match status" value="1"/>
</dbReference>
<gene>
    <name evidence="6" type="ORF">AFUS01_LOCUS15498</name>
</gene>
<feature type="transmembrane region" description="Helical" evidence="5">
    <location>
        <begin position="188"/>
        <end position="207"/>
    </location>
</feature>
<sequence length="578" mass="65483">MVQEVPKIREREKWDNKIEFFLSSIGFAVGLGNVWRFPYLCYKNGGGAFFIPYLICLILGGVPMFYLEVALGQFTSQGGITTWSTFAPQFKGIGYASCITCFLLNIYYIVILAWAIHYFFSSFTYDLPWSSCDHAWNTDKCFDPSMLKSMNSTDTSVGSSAGLKSSVVEYWENRVLGLSTGIDDVGSIRWELAATLFLAWVLVYFCIWKGVKSTGKVVYFTATFPYLMMTILLIRGLTLNGAWEGIRYYLTPDYSALFKGQVWIDAGTQIFFSYAVALGCMTALGSYNKFNHNFLRDCTWIVACNCGTSLYAGFVIFSVLGFMAQEQGVPISEVAESGPGLAFIAYPKAVSQMPWAPLWSILFFLMIIILGLDSQFVGVEGFVTAVVDAFPHILRVGYRREIFIAIIAVFSYCVGLLMVTNGGMYVFQIFDYYAASGMTLLWICFWESVAVAWFYGVGRFCSNVKTMVGYLPTLWLPIAWTYFTPVVTMAILLHSIINYEPLTYNKTYRYPLWAEAIGWGLALASMLCVPVYYMFYQTKDSIHKAEEREREKEKLKPEEKLLYNHSESQENNMVSSYV</sequence>
<dbReference type="GO" id="GO:0005886">
    <property type="term" value="C:plasma membrane"/>
    <property type="evidence" value="ECO:0007669"/>
    <property type="project" value="TreeGrafter"/>
</dbReference>
<feature type="binding site" evidence="1">
    <location>
        <position position="373"/>
    </location>
    <ligand>
        <name>Na(+)</name>
        <dbReference type="ChEBI" id="CHEBI:29101"/>
        <label>1</label>
    </ligand>
</feature>
<dbReference type="AlphaFoldDB" id="A0A8J2NZR9"/>
<keyword evidence="5" id="KW-0472">Membrane</keyword>
<evidence type="ECO:0000313" key="7">
    <source>
        <dbReference type="Proteomes" id="UP000708208"/>
    </source>
</evidence>
<dbReference type="GO" id="GO:0005332">
    <property type="term" value="F:gamma-aminobutyric acid:sodium:chloride symporter activity"/>
    <property type="evidence" value="ECO:0007669"/>
    <property type="project" value="TreeGrafter"/>
</dbReference>
<dbReference type="GO" id="GO:0046872">
    <property type="term" value="F:metal ion binding"/>
    <property type="evidence" value="ECO:0007669"/>
    <property type="project" value="UniProtKB-KW"/>
</dbReference>
<feature type="transmembrane region" description="Helical" evidence="5">
    <location>
        <begin position="402"/>
        <end position="427"/>
    </location>
</feature>
<feature type="transmembrane region" description="Helical" evidence="5">
    <location>
        <begin position="50"/>
        <end position="71"/>
    </location>
</feature>
<proteinExistence type="inferred from homology"/>
<keyword evidence="3 5" id="KW-0812">Transmembrane</keyword>
<feature type="compositionally biased region" description="Polar residues" evidence="4">
    <location>
        <begin position="565"/>
        <end position="578"/>
    </location>
</feature>
<dbReference type="PROSITE" id="PS50267">
    <property type="entry name" value="NA_NEUROTRAN_SYMP_3"/>
    <property type="match status" value="1"/>
</dbReference>
<feature type="transmembrane region" description="Helical" evidence="5">
    <location>
        <begin position="433"/>
        <end position="456"/>
    </location>
</feature>
<keyword evidence="3" id="KW-0813">Transport</keyword>
<keyword evidence="2" id="KW-1015">Disulfide bond</keyword>
<accession>A0A8J2NZR9</accession>
<feature type="region of interest" description="Disordered" evidence="4">
    <location>
        <begin position="546"/>
        <end position="578"/>
    </location>
</feature>
<feature type="binding site" evidence="1">
    <location>
        <position position="273"/>
    </location>
    <ligand>
        <name>Na(+)</name>
        <dbReference type="ChEBI" id="CHEBI:29101"/>
        <label>1</label>
    </ligand>
</feature>
<dbReference type="Proteomes" id="UP000708208">
    <property type="component" value="Unassembled WGS sequence"/>
</dbReference>
<dbReference type="InterPro" id="IPR000175">
    <property type="entry name" value="Na/ntran_symport"/>
</dbReference>
<evidence type="ECO:0000256" key="5">
    <source>
        <dbReference type="SAM" id="Phobius"/>
    </source>
</evidence>
<dbReference type="EMBL" id="CAJVCH010137505">
    <property type="protein sequence ID" value="CAG7726590.1"/>
    <property type="molecule type" value="Genomic_DNA"/>
</dbReference>
<dbReference type="PROSITE" id="PS00754">
    <property type="entry name" value="NA_NEUROTRAN_SYMP_2"/>
    <property type="match status" value="1"/>
</dbReference>
<name>A0A8J2NZR9_9HEXA</name>
<feature type="transmembrane region" description="Helical" evidence="5">
    <location>
        <begin position="219"/>
        <end position="243"/>
    </location>
</feature>
<protein>
    <recommendedName>
        <fullName evidence="3">Transporter</fullName>
    </recommendedName>
</protein>
<feature type="binding site" evidence="1">
    <location>
        <position position="29"/>
    </location>
    <ligand>
        <name>Na(+)</name>
        <dbReference type="ChEBI" id="CHEBI:29101"/>
        <label>1</label>
    </ligand>
</feature>
<feature type="binding site" evidence="1">
    <location>
        <position position="370"/>
    </location>
    <ligand>
        <name>Na(+)</name>
        <dbReference type="ChEBI" id="CHEBI:29101"/>
        <label>1</label>
    </ligand>
</feature>
<feature type="binding site" evidence="1">
    <location>
        <position position="26"/>
    </location>
    <ligand>
        <name>Na(+)</name>
        <dbReference type="ChEBI" id="CHEBI:29101"/>
        <label>1</label>
    </ligand>
</feature>